<feature type="region of interest" description="Disordered" evidence="6">
    <location>
        <begin position="216"/>
        <end position="242"/>
    </location>
</feature>
<name>A0A1R3KHH3_COCAP</name>
<dbReference type="EMBL" id="AWWV01004911">
    <property type="protein sequence ID" value="OMP06458.1"/>
    <property type="molecule type" value="Genomic_DNA"/>
</dbReference>
<evidence type="ECO:0000256" key="5">
    <source>
        <dbReference type="ARBA" id="ARBA00023136"/>
    </source>
</evidence>
<reference evidence="8 9" key="1">
    <citation type="submission" date="2013-09" db="EMBL/GenBank/DDBJ databases">
        <title>Corchorus capsularis genome sequencing.</title>
        <authorList>
            <person name="Alam M."/>
            <person name="Haque M.S."/>
            <person name="Islam M.S."/>
            <person name="Emdad E.M."/>
            <person name="Islam M.M."/>
            <person name="Ahmed B."/>
            <person name="Halim A."/>
            <person name="Hossen Q.M.M."/>
            <person name="Hossain M.Z."/>
            <person name="Ahmed R."/>
            <person name="Khan M.M."/>
            <person name="Islam R."/>
            <person name="Rashid M.M."/>
            <person name="Khan S.A."/>
            <person name="Rahman M.S."/>
            <person name="Alam M."/>
        </authorList>
    </citation>
    <scope>NUCLEOTIDE SEQUENCE [LARGE SCALE GENOMIC DNA]</scope>
    <source>
        <strain evidence="9">cv. CVL-1</strain>
        <tissue evidence="8">Whole seedling</tissue>
    </source>
</reference>
<feature type="transmembrane region" description="Helical" evidence="7">
    <location>
        <begin position="51"/>
        <end position="75"/>
    </location>
</feature>
<dbReference type="PANTHER" id="PTHR32191">
    <property type="entry name" value="TETRASPANIN-8-RELATED"/>
    <property type="match status" value="1"/>
</dbReference>
<evidence type="ECO:0000256" key="1">
    <source>
        <dbReference type="ARBA" id="ARBA00004141"/>
    </source>
</evidence>
<feature type="transmembrane region" description="Helical" evidence="7">
    <location>
        <begin position="191"/>
        <end position="212"/>
    </location>
</feature>
<evidence type="ECO:0000256" key="3">
    <source>
        <dbReference type="ARBA" id="ARBA00022692"/>
    </source>
</evidence>
<evidence type="ECO:0000313" key="8">
    <source>
        <dbReference type="EMBL" id="OMP06458.1"/>
    </source>
</evidence>
<gene>
    <name evidence="8" type="ORF">CCACVL1_01569</name>
</gene>
<feature type="transmembrane region" description="Helical" evidence="7">
    <location>
        <begin position="20"/>
        <end position="39"/>
    </location>
</feature>
<evidence type="ECO:0000256" key="4">
    <source>
        <dbReference type="ARBA" id="ARBA00022989"/>
    </source>
</evidence>
<evidence type="ECO:0000256" key="7">
    <source>
        <dbReference type="SAM" id="Phobius"/>
    </source>
</evidence>
<sequence length="242" mass="27695">MVAGKALIKEPEYTCVDILQLPLMSLGFSMTFVAALGFIGDVECWRPTWRLILYLLTMFILLLVLAAMVVLIYFITNNDFHGWLPYNWDSIRACLLNSTHMCSELNHTYHDFFINARLTSVQYGCCMPPAECGFTYVNPTYWLINPNKTGSAASKDCLQWSNDQSQLCFHCDSCKAGLLDDLTKEWRRVDLALFIILVVLICLYVVGFCCAFRKSKASDEEDKKKMKVHLPKSQPQTKDQEK</sequence>
<comment type="subcellular location">
    <subcellularLocation>
        <location evidence="1">Membrane</location>
        <topology evidence="1">Multi-pass membrane protein</topology>
    </subcellularLocation>
</comment>
<protein>
    <submittedName>
        <fullName evidence="8">Tetraspanin/Peripherin</fullName>
    </submittedName>
</protein>
<dbReference type="Proteomes" id="UP000188268">
    <property type="component" value="Unassembled WGS sequence"/>
</dbReference>
<comment type="caution">
    <text evidence="8">The sequence shown here is derived from an EMBL/GenBank/DDBJ whole genome shotgun (WGS) entry which is preliminary data.</text>
</comment>
<organism evidence="8 9">
    <name type="scientific">Corchorus capsularis</name>
    <name type="common">Jute</name>
    <dbReference type="NCBI Taxonomy" id="210143"/>
    <lineage>
        <taxon>Eukaryota</taxon>
        <taxon>Viridiplantae</taxon>
        <taxon>Streptophyta</taxon>
        <taxon>Embryophyta</taxon>
        <taxon>Tracheophyta</taxon>
        <taxon>Spermatophyta</taxon>
        <taxon>Magnoliopsida</taxon>
        <taxon>eudicotyledons</taxon>
        <taxon>Gunneridae</taxon>
        <taxon>Pentapetalae</taxon>
        <taxon>rosids</taxon>
        <taxon>malvids</taxon>
        <taxon>Malvales</taxon>
        <taxon>Malvaceae</taxon>
        <taxon>Grewioideae</taxon>
        <taxon>Apeibeae</taxon>
        <taxon>Corchorus</taxon>
    </lineage>
</organism>
<dbReference type="GO" id="GO:0016020">
    <property type="term" value="C:membrane"/>
    <property type="evidence" value="ECO:0007669"/>
    <property type="project" value="UniProtKB-SubCell"/>
</dbReference>
<dbReference type="Pfam" id="PF00335">
    <property type="entry name" value="Tetraspanin"/>
    <property type="match status" value="1"/>
</dbReference>
<feature type="compositionally biased region" description="Polar residues" evidence="6">
    <location>
        <begin position="233"/>
        <end position="242"/>
    </location>
</feature>
<dbReference type="AlphaFoldDB" id="A0A1R3KHH3"/>
<dbReference type="OrthoDB" id="664300at2759"/>
<proteinExistence type="inferred from homology"/>
<keyword evidence="5 7" id="KW-0472">Membrane</keyword>
<evidence type="ECO:0000313" key="9">
    <source>
        <dbReference type="Proteomes" id="UP000188268"/>
    </source>
</evidence>
<dbReference type="STRING" id="210143.A0A1R3KHH3"/>
<dbReference type="InterPro" id="IPR044991">
    <property type="entry name" value="TET_plant"/>
</dbReference>
<keyword evidence="3 7" id="KW-0812">Transmembrane</keyword>
<dbReference type="Gramene" id="OMP06458">
    <property type="protein sequence ID" value="OMP06458"/>
    <property type="gene ID" value="CCACVL1_01569"/>
</dbReference>
<dbReference type="InterPro" id="IPR018499">
    <property type="entry name" value="Tetraspanin/Peripherin"/>
</dbReference>
<evidence type="ECO:0000256" key="2">
    <source>
        <dbReference type="ARBA" id="ARBA00006840"/>
    </source>
</evidence>
<keyword evidence="9" id="KW-1185">Reference proteome</keyword>
<comment type="similarity">
    <text evidence="2">Belongs to the tetraspanin (TM4SF) family.</text>
</comment>
<dbReference type="GO" id="GO:0009734">
    <property type="term" value="P:auxin-activated signaling pathway"/>
    <property type="evidence" value="ECO:0007669"/>
    <property type="project" value="InterPro"/>
</dbReference>
<keyword evidence="4 7" id="KW-1133">Transmembrane helix</keyword>
<accession>A0A1R3KHH3</accession>
<evidence type="ECO:0000256" key="6">
    <source>
        <dbReference type="SAM" id="MobiDB-lite"/>
    </source>
</evidence>